<organism evidence="2 3">
    <name type="scientific">Enterocloster bolteae (strain ATCC BAA-613 / DSM 15670 / CCUG 46953 / JCM 12243 / WAL 16351)</name>
    <name type="common">Clostridium bolteae</name>
    <dbReference type="NCBI Taxonomy" id="411902"/>
    <lineage>
        <taxon>Bacteria</taxon>
        <taxon>Bacillati</taxon>
        <taxon>Bacillota</taxon>
        <taxon>Clostridia</taxon>
        <taxon>Lachnospirales</taxon>
        <taxon>Lachnospiraceae</taxon>
        <taxon>Enterocloster</taxon>
    </lineage>
</organism>
<evidence type="ECO:0000259" key="1">
    <source>
        <dbReference type="PROSITE" id="PS50943"/>
    </source>
</evidence>
<evidence type="ECO:0000313" key="2">
    <source>
        <dbReference type="EMBL" id="EDP12853.1"/>
    </source>
</evidence>
<dbReference type="InterPro" id="IPR010982">
    <property type="entry name" value="Lambda_DNA-bd_dom_sf"/>
</dbReference>
<reference evidence="2 3" key="1">
    <citation type="submission" date="2007-08" db="EMBL/GenBank/DDBJ databases">
        <authorList>
            <person name="Fulton L."/>
            <person name="Clifton S."/>
            <person name="Fulton B."/>
            <person name="Xu J."/>
            <person name="Minx P."/>
            <person name="Pepin K.H."/>
            <person name="Johnson M."/>
            <person name="Thiruvilangam P."/>
            <person name="Bhonagiri V."/>
            <person name="Nash W.E."/>
            <person name="Mardis E.R."/>
            <person name="Wilson R.K."/>
        </authorList>
    </citation>
    <scope>NUCLEOTIDE SEQUENCE [LARGE SCALE GENOMIC DNA]</scope>
    <source>
        <strain evidence="3">ATCC BAA-613 / DSM 15670 / CCUG 46953 / JCM 12243 / WAL 16351</strain>
    </source>
</reference>
<gene>
    <name evidence="2" type="ORF">CLOBOL_07085</name>
</gene>
<accession>A8S4V2</accession>
<comment type="caution">
    <text evidence="2">The sequence shown here is derived from an EMBL/GenBank/DDBJ whole genome shotgun (WGS) entry which is preliminary data.</text>
</comment>
<dbReference type="InterPro" id="IPR001387">
    <property type="entry name" value="Cro/C1-type_HTH"/>
</dbReference>
<dbReference type="Pfam" id="PF13443">
    <property type="entry name" value="HTH_26"/>
    <property type="match status" value="1"/>
</dbReference>
<dbReference type="AlphaFoldDB" id="A8S4V2"/>
<reference evidence="2 3" key="2">
    <citation type="submission" date="2007-09" db="EMBL/GenBank/DDBJ databases">
        <title>Draft genome sequence of Clostridium bolteae (ATCC BAA-613).</title>
        <authorList>
            <person name="Sudarsanam P."/>
            <person name="Ley R."/>
            <person name="Guruge J."/>
            <person name="Turnbaugh P.J."/>
            <person name="Mahowald M."/>
            <person name="Liep D."/>
            <person name="Gordon J."/>
        </authorList>
    </citation>
    <scope>NUCLEOTIDE SEQUENCE [LARGE SCALE GENOMIC DNA]</scope>
    <source>
        <strain evidence="3">ATCC BAA-613 / DSM 15670 / CCUG 46953 / JCM 12243 / WAL 16351</strain>
    </source>
</reference>
<sequence>MHASVFFSFRFVPHLYYYTYCTLIQLIFQYIRRYTYLELIQKGGDGMHIEIDLERLLKEKHKSKNFVCEECGLQRTQFNNYCKNKVSRVDLTILAKMCACLDCTPNDILKIVKETAKDE</sequence>
<dbReference type="Proteomes" id="UP000005396">
    <property type="component" value="Unassembled WGS sequence"/>
</dbReference>
<proteinExistence type="predicted"/>
<dbReference type="SUPFAM" id="SSF47413">
    <property type="entry name" value="lambda repressor-like DNA-binding domains"/>
    <property type="match status" value="1"/>
</dbReference>
<dbReference type="Gene3D" id="1.10.260.40">
    <property type="entry name" value="lambda repressor-like DNA-binding domains"/>
    <property type="match status" value="1"/>
</dbReference>
<evidence type="ECO:0000313" key="3">
    <source>
        <dbReference type="Proteomes" id="UP000005396"/>
    </source>
</evidence>
<dbReference type="HOGENOM" id="CLU_2057288_0_0_9"/>
<dbReference type="PROSITE" id="PS50943">
    <property type="entry name" value="HTH_CROC1"/>
    <property type="match status" value="1"/>
</dbReference>
<dbReference type="PaxDb" id="411902-CLOBOL_07085"/>
<dbReference type="EMBL" id="ABCC02000069">
    <property type="protein sequence ID" value="EDP12853.1"/>
    <property type="molecule type" value="Genomic_DNA"/>
</dbReference>
<feature type="domain" description="HTH cro/C1-type" evidence="1">
    <location>
        <begin position="53"/>
        <end position="108"/>
    </location>
</feature>
<dbReference type="eggNOG" id="COG3655">
    <property type="taxonomic scope" value="Bacteria"/>
</dbReference>
<protein>
    <recommendedName>
        <fullName evidence="1">HTH cro/C1-type domain-containing protein</fullName>
    </recommendedName>
</protein>
<dbReference type="GO" id="GO:0003677">
    <property type="term" value="F:DNA binding"/>
    <property type="evidence" value="ECO:0007669"/>
    <property type="project" value="InterPro"/>
</dbReference>
<name>A8S4V2_ENTBW</name>